<dbReference type="InParanoid" id="F6H919"/>
<name>F6H919_VITVI</name>
<evidence type="ECO:0000313" key="1">
    <source>
        <dbReference type="EMBL" id="CCB48758.1"/>
    </source>
</evidence>
<dbReference type="PaxDb" id="29760-VIT_12s0034g00520.t01"/>
<organism evidence="1 2">
    <name type="scientific">Vitis vinifera</name>
    <name type="common">Grape</name>
    <dbReference type="NCBI Taxonomy" id="29760"/>
    <lineage>
        <taxon>Eukaryota</taxon>
        <taxon>Viridiplantae</taxon>
        <taxon>Streptophyta</taxon>
        <taxon>Embryophyta</taxon>
        <taxon>Tracheophyta</taxon>
        <taxon>Spermatophyta</taxon>
        <taxon>Magnoliopsida</taxon>
        <taxon>eudicotyledons</taxon>
        <taxon>Gunneridae</taxon>
        <taxon>Pentapetalae</taxon>
        <taxon>rosids</taxon>
        <taxon>Vitales</taxon>
        <taxon>Vitaceae</taxon>
        <taxon>Viteae</taxon>
        <taxon>Vitis</taxon>
    </lineage>
</organism>
<reference evidence="2" key="1">
    <citation type="journal article" date="2007" name="Nature">
        <title>The grapevine genome sequence suggests ancestral hexaploidization in major angiosperm phyla.</title>
        <authorList>
            <consortium name="The French-Italian Public Consortium for Grapevine Genome Characterization."/>
            <person name="Jaillon O."/>
            <person name="Aury J.-M."/>
            <person name="Noel B."/>
            <person name="Policriti A."/>
            <person name="Clepet C."/>
            <person name="Casagrande A."/>
            <person name="Choisne N."/>
            <person name="Aubourg S."/>
            <person name="Vitulo N."/>
            <person name="Jubin C."/>
            <person name="Vezzi A."/>
            <person name="Legeai F."/>
            <person name="Hugueney P."/>
            <person name="Dasilva C."/>
            <person name="Horner D."/>
            <person name="Mica E."/>
            <person name="Jublot D."/>
            <person name="Poulain J."/>
            <person name="Bruyere C."/>
            <person name="Billault A."/>
            <person name="Segurens B."/>
            <person name="Gouyvenoux M."/>
            <person name="Ugarte E."/>
            <person name="Cattonaro F."/>
            <person name="Anthouard V."/>
            <person name="Vico V."/>
            <person name="Del Fabbro C."/>
            <person name="Alaux M."/>
            <person name="Di Gaspero G."/>
            <person name="Dumas V."/>
            <person name="Felice N."/>
            <person name="Paillard S."/>
            <person name="Juman I."/>
            <person name="Moroldo M."/>
            <person name="Scalabrin S."/>
            <person name="Canaguier A."/>
            <person name="Le Clainche I."/>
            <person name="Malacrida G."/>
            <person name="Durand E."/>
            <person name="Pesole G."/>
            <person name="Laucou V."/>
            <person name="Chatelet P."/>
            <person name="Merdinoglu D."/>
            <person name="Delledonne M."/>
            <person name="Pezzotti M."/>
            <person name="Lecharny A."/>
            <person name="Scarpelli C."/>
            <person name="Artiguenave F."/>
            <person name="Pe M.E."/>
            <person name="Valle G."/>
            <person name="Morgante M."/>
            <person name="Caboche M."/>
            <person name="Adam-Blondon A.-F."/>
            <person name="Weissenbach J."/>
            <person name="Quetier F."/>
            <person name="Wincker P."/>
        </authorList>
    </citation>
    <scope>NUCLEOTIDE SEQUENCE [LARGE SCALE GENOMIC DNA]</scope>
    <source>
        <strain evidence="2">cv. Pinot noir / PN40024</strain>
    </source>
</reference>
<dbReference type="HOGENOM" id="CLU_2594662_0_0_1"/>
<accession>F6H919</accession>
<dbReference type="AlphaFoldDB" id="F6H919"/>
<proteinExistence type="predicted"/>
<dbReference type="EMBL" id="FN595497">
    <property type="protein sequence ID" value="CCB48758.1"/>
    <property type="molecule type" value="Genomic_DNA"/>
</dbReference>
<protein>
    <submittedName>
        <fullName evidence="1">Uncharacterized protein</fullName>
    </submittedName>
</protein>
<gene>
    <name evidence="1" type="ordered locus">VIT_12s0034g00520</name>
</gene>
<sequence length="80" mass="9148">MSDNGLAVLEDINGDRKRSHVESTQHQSLALNSITRCIINPLLEVYRHWQSCARLRTHSKVTILDCHNLKEFSVTKAYAN</sequence>
<evidence type="ECO:0000313" key="2">
    <source>
        <dbReference type="Proteomes" id="UP000009183"/>
    </source>
</evidence>
<dbReference type="Proteomes" id="UP000009183">
    <property type="component" value="Chromosome 12"/>
</dbReference>
<keyword evidence="2" id="KW-1185">Reference proteome</keyword>